<dbReference type="GO" id="GO:0016829">
    <property type="term" value="F:lyase activity"/>
    <property type="evidence" value="ECO:0007669"/>
    <property type="project" value="UniProtKB-KW"/>
</dbReference>
<name>A0A1E5Q6K4_9PROT</name>
<dbReference type="Pfam" id="PF17805">
    <property type="entry name" value="AsnC_trans_reg2"/>
    <property type="match status" value="1"/>
</dbReference>
<dbReference type="EC" id="4.1.1.111" evidence="4"/>
<organism evidence="8 9">
    <name type="scientific">Magnetovibrio blakemorei</name>
    <dbReference type="NCBI Taxonomy" id="28181"/>
    <lineage>
        <taxon>Bacteria</taxon>
        <taxon>Pseudomonadati</taxon>
        <taxon>Pseudomonadota</taxon>
        <taxon>Alphaproteobacteria</taxon>
        <taxon>Rhodospirillales</taxon>
        <taxon>Magnetovibrionaceae</taxon>
        <taxon>Magnetovibrio</taxon>
    </lineage>
</organism>
<gene>
    <name evidence="8" type="ORF">BEN30_12230</name>
</gene>
<evidence type="ECO:0000256" key="2">
    <source>
        <dbReference type="ARBA" id="ARBA00023444"/>
    </source>
</evidence>
<evidence type="ECO:0000313" key="8">
    <source>
        <dbReference type="EMBL" id="OEJ66407.1"/>
    </source>
</evidence>
<proteinExistence type="inferred from homology"/>
<dbReference type="InterPro" id="IPR040523">
    <property type="entry name" value="AsnC_trans_reg2"/>
</dbReference>
<dbReference type="Proteomes" id="UP000095347">
    <property type="component" value="Unassembled WGS sequence"/>
</dbReference>
<dbReference type="EMBL" id="MCGG01000033">
    <property type="protein sequence ID" value="OEJ66407.1"/>
    <property type="molecule type" value="Genomic_DNA"/>
</dbReference>
<comment type="catalytic activity">
    <reaction evidence="5">
        <text>siroheme + 2 H(+) = 12,18-didecarboxysiroheme + 2 CO2</text>
        <dbReference type="Rhea" id="RHEA:19093"/>
        <dbReference type="ChEBI" id="CHEBI:15378"/>
        <dbReference type="ChEBI" id="CHEBI:16526"/>
        <dbReference type="ChEBI" id="CHEBI:60052"/>
        <dbReference type="ChEBI" id="CHEBI:140497"/>
        <dbReference type="EC" id="4.1.1.111"/>
    </reaction>
</comment>
<comment type="similarity">
    <text evidence="3">Belongs to the Ahb/Nir family.</text>
</comment>
<dbReference type="OrthoDB" id="9806536at2"/>
<accession>A0A1E5Q6K4</accession>
<evidence type="ECO:0000256" key="3">
    <source>
        <dbReference type="ARBA" id="ARBA00023457"/>
    </source>
</evidence>
<evidence type="ECO:0000313" key="9">
    <source>
        <dbReference type="Proteomes" id="UP000095347"/>
    </source>
</evidence>
<dbReference type="PANTHER" id="PTHR43413:SF1">
    <property type="entry name" value="SIROHEME DECARBOXYLASE NIRL SUBUNIT"/>
    <property type="match status" value="1"/>
</dbReference>
<evidence type="ECO:0000259" key="7">
    <source>
        <dbReference type="Pfam" id="PF22451"/>
    </source>
</evidence>
<sequence>MDDIDKALLNDFQRDFPLVARPYAEIGACLSMSEDEVIEAYANLAEQKYISRIGAVIAPNQVGASTLAAMRVPEDRLAEVAEFVTSFSQVNHNYEREHDINLWFVVAADDVLEVGEVLSRIEAETDLEVLNLPIIEDYHLDLGFKLEWA</sequence>
<feature type="domain" description="Siroheme decarboxylase NirL-like HTH" evidence="7">
    <location>
        <begin position="5"/>
        <end position="50"/>
    </location>
</feature>
<feature type="domain" description="Siroheme decarboxylase AsnC-like ligand binding" evidence="6">
    <location>
        <begin position="64"/>
        <end position="138"/>
    </location>
</feature>
<dbReference type="Gene3D" id="3.30.70.3460">
    <property type="match status" value="1"/>
</dbReference>
<dbReference type="AlphaFoldDB" id="A0A1E5Q6K4"/>
<dbReference type="PANTHER" id="PTHR43413">
    <property type="entry name" value="TRANSCRIPTIONAL REGULATOR, ASNC FAMILY"/>
    <property type="match status" value="1"/>
</dbReference>
<evidence type="ECO:0000256" key="4">
    <source>
        <dbReference type="ARBA" id="ARBA00023471"/>
    </source>
</evidence>
<comment type="pathway">
    <text evidence="2">Porphyrin-containing compound metabolism.</text>
</comment>
<comment type="caution">
    <text evidence="8">The sequence shown here is derived from an EMBL/GenBank/DDBJ whole genome shotgun (WGS) entry which is preliminary data.</text>
</comment>
<keyword evidence="1" id="KW-0456">Lyase</keyword>
<protein>
    <recommendedName>
        <fullName evidence="4">siroheme decarboxylase</fullName>
        <ecNumber evidence="4">4.1.1.111</ecNumber>
    </recommendedName>
</protein>
<dbReference type="Pfam" id="PF22451">
    <property type="entry name" value="NirdL-like_HTH"/>
    <property type="match status" value="1"/>
</dbReference>
<dbReference type="STRING" id="28181.BEN30_12230"/>
<reference evidence="9" key="1">
    <citation type="submission" date="2016-07" db="EMBL/GenBank/DDBJ databases">
        <authorList>
            <person name="Florea S."/>
            <person name="Webb J.S."/>
            <person name="Jaromczyk J."/>
            <person name="Schardl C.L."/>
        </authorList>
    </citation>
    <scope>NUCLEOTIDE SEQUENCE [LARGE SCALE GENOMIC DNA]</scope>
    <source>
        <strain evidence="9">MV-1</strain>
    </source>
</reference>
<dbReference type="InterPro" id="IPR053953">
    <property type="entry name" value="NirdL-like_HTH"/>
</dbReference>
<dbReference type="Gene3D" id="1.10.10.10">
    <property type="entry name" value="Winged helix-like DNA-binding domain superfamily/Winged helix DNA-binding domain"/>
    <property type="match status" value="1"/>
</dbReference>
<dbReference type="RefSeq" id="WP_069958364.1">
    <property type="nucleotide sequence ID" value="NZ_MCGG01000033.1"/>
</dbReference>
<dbReference type="InterPro" id="IPR050684">
    <property type="entry name" value="HTH-Siroheme_Decarb"/>
</dbReference>
<evidence type="ECO:0000256" key="1">
    <source>
        <dbReference type="ARBA" id="ARBA00023239"/>
    </source>
</evidence>
<evidence type="ECO:0000259" key="6">
    <source>
        <dbReference type="Pfam" id="PF17805"/>
    </source>
</evidence>
<keyword evidence="9" id="KW-1185">Reference proteome</keyword>
<evidence type="ECO:0000256" key="5">
    <source>
        <dbReference type="ARBA" id="ARBA00048470"/>
    </source>
</evidence>
<dbReference type="InterPro" id="IPR036388">
    <property type="entry name" value="WH-like_DNA-bd_sf"/>
</dbReference>